<dbReference type="AlphaFoldDB" id="A0A9W3AH69"/>
<sequence>MSMRMAKVSKFKVLKAFSLVILLNAAAIRSDTGGQPQRKDDQIDPTDILNFDQVNMRMKNMTKMVLLKKLDASKGSDDLTLQNKNSVENPTKDELSSVNIADVTDEKQKLKNSDSYLTVVSCNSQMTALLQQYSMMLVNNLESLVGSTGPVYVNLRLKVSEHDLYKLREYGLSRRFDPHEVHEVLSSILQYAEPVEENLIQFYWLEQKLGLSTSNLLLSLSLTFFLLLLLKMIHNLMFTLRTVTQILIILFFLSVVFTWIAMYQEILADQDRLYMQNYTSVCQQPKDQTFLERTWIFVHSQFSFKDDKCQEFYKSMFVNPIVKVSPLEAVAVAVVKTLVSPARIVGSAISDFLTAVLKDLPLQYQFIVLAFIIVLIFLLIFIIAGYEINSFLISIQKAKNNQQPAAVRNSDPPAIENIKPSPIDEPNPMVLAAPARHNSVHAISEIPSDATIQKPVYAVSRTNATHIVENTQFNQRSEKQFPQVLTNQVPHANDRLQTTADTLPSANNRLQISSDTEPRGESNLHPKVSEKIQNLSNLVLSKRDEPIEDITKQQESSVNFDSSGDNITKRVQELDITNVAEGSGDKHVSGSDN</sequence>
<evidence type="ECO:0000256" key="6">
    <source>
        <dbReference type="ARBA" id="ARBA00023136"/>
    </source>
</evidence>
<dbReference type="GO" id="GO:0005783">
    <property type="term" value="C:endoplasmic reticulum"/>
    <property type="evidence" value="ECO:0007669"/>
    <property type="project" value="TreeGrafter"/>
</dbReference>
<keyword evidence="6 8" id="KW-0472">Membrane</keyword>
<feature type="signal peptide" evidence="9">
    <location>
        <begin position="1"/>
        <end position="30"/>
    </location>
</feature>
<evidence type="ECO:0000256" key="8">
    <source>
        <dbReference type="SAM" id="Phobius"/>
    </source>
</evidence>
<dbReference type="GO" id="GO:0016020">
    <property type="term" value="C:membrane"/>
    <property type="evidence" value="ECO:0007669"/>
    <property type="project" value="UniProtKB-SubCell"/>
</dbReference>
<feature type="chain" id="PRO_5044702812" description="Chloride channel CLIC-like protein 1" evidence="9">
    <location>
        <begin position="31"/>
        <end position="593"/>
    </location>
</feature>
<feature type="region of interest" description="Disordered" evidence="7">
    <location>
        <begin position="500"/>
        <end position="526"/>
    </location>
</feature>
<evidence type="ECO:0000256" key="5">
    <source>
        <dbReference type="ARBA" id="ARBA00022989"/>
    </source>
</evidence>
<feature type="compositionally biased region" description="Basic and acidic residues" evidence="7">
    <location>
        <begin position="516"/>
        <end position="526"/>
    </location>
</feature>
<keyword evidence="9" id="KW-0732">Signal</keyword>
<evidence type="ECO:0000256" key="4">
    <source>
        <dbReference type="ARBA" id="ARBA00022692"/>
    </source>
</evidence>
<evidence type="ECO:0000256" key="7">
    <source>
        <dbReference type="SAM" id="MobiDB-lite"/>
    </source>
</evidence>
<dbReference type="Pfam" id="PF05934">
    <property type="entry name" value="MCLC"/>
    <property type="match status" value="1"/>
</dbReference>
<evidence type="ECO:0000256" key="2">
    <source>
        <dbReference type="ARBA" id="ARBA00005944"/>
    </source>
</evidence>
<proteinExistence type="inferred from homology"/>
<dbReference type="InterPro" id="IPR009231">
    <property type="entry name" value="Chloride_chnl_CLIC-like"/>
</dbReference>
<dbReference type="OMA" id="GNRANED"/>
<protein>
    <recommendedName>
        <fullName evidence="3">Chloride channel CLIC-like protein 1</fullName>
    </recommendedName>
</protein>
<dbReference type="OrthoDB" id="10037397at2759"/>
<dbReference type="RefSeq" id="XP_055886534.1">
    <property type="nucleotide sequence ID" value="XM_056030559.1"/>
</dbReference>
<gene>
    <name evidence="11 12" type="primary">LOC106068928</name>
</gene>
<evidence type="ECO:0000256" key="3">
    <source>
        <dbReference type="ARBA" id="ARBA00015571"/>
    </source>
</evidence>
<evidence type="ECO:0000313" key="11">
    <source>
        <dbReference type="RefSeq" id="XP_055886534.1"/>
    </source>
</evidence>
<keyword evidence="4 8" id="KW-0812">Transmembrane</keyword>
<keyword evidence="10" id="KW-1185">Reference proteome</keyword>
<organism evidence="10 11">
    <name type="scientific">Biomphalaria glabrata</name>
    <name type="common">Bloodfluke planorb</name>
    <name type="synonym">Freshwater snail</name>
    <dbReference type="NCBI Taxonomy" id="6526"/>
    <lineage>
        <taxon>Eukaryota</taxon>
        <taxon>Metazoa</taxon>
        <taxon>Spiralia</taxon>
        <taxon>Lophotrochozoa</taxon>
        <taxon>Mollusca</taxon>
        <taxon>Gastropoda</taxon>
        <taxon>Heterobranchia</taxon>
        <taxon>Euthyneura</taxon>
        <taxon>Panpulmonata</taxon>
        <taxon>Hygrophila</taxon>
        <taxon>Lymnaeoidea</taxon>
        <taxon>Planorbidae</taxon>
        <taxon>Biomphalaria</taxon>
    </lineage>
</organism>
<reference evidence="11 12" key="1">
    <citation type="submission" date="2025-04" db="UniProtKB">
        <authorList>
            <consortium name="RefSeq"/>
        </authorList>
    </citation>
    <scope>IDENTIFICATION</scope>
</reference>
<dbReference type="GO" id="GO:0005254">
    <property type="term" value="F:chloride channel activity"/>
    <property type="evidence" value="ECO:0007669"/>
    <property type="project" value="TreeGrafter"/>
</dbReference>
<feature type="compositionally biased region" description="Polar residues" evidence="7">
    <location>
        <begin position="500"/>
        <end position="515"/>
    </location>
</feature>
<dbReference type="GeneID" id="106068928"/>
<dbReference type="PANTHER" id="PTHR34093:SF1">
    <property type="entry name" value="CHLORIDE CHANNEL CLIC-LIKE PROTEIN 1"/>
    <property type="match status" value="1"/>
</dbReference>
<dbReference type="RefSeq" id="XP_055886535.1">
    <property type="nucleotide sequence ID" value="XM_056030560.1"/>
</dbReference>
<name>A0A9W3AH69_BIOGL</name>
<comment type="similarity">
    <text evidence="2">Belongs to the chloride channel MCLC family.</text>
</comment>
<evidence type="ECO:0000313" key="12">
    <source>
        <dbReference type="RefSeq" id="XP_055886535.1"/>
    </source>
</evidence>
<keyword evidence="5 8" id="KW-1133">Transmembrane helix</keyword>
<dbReference type="Proteomes" id="UP001165740">
    <property type="component" value="Chromosome 5"/>
</dbReference>
<evidence type="ECO:0000313" key="10">
    <source>
        <dbReference type="Proteomes" id="UP001165740"/>
    </source>
</evidence>
<feature type="transmembrane region" description="Helical" evidence="8">
    <location>
        <begin position="209"/>
        <end position="230"/>
    </location>
</feature>
<evidence type="ECO:0000256" key="1">
    <source>
        <dbReference type="ARBA" id="ARBA00004141"/>
    </source>
</evidence>
<evidence type="ECO:0000256" key="9">
    <source>
        <dbReference type="SAM" id="SignalP"/>
    </source>
</evidence>
<feature type="transmembrane region" description="Helical" evidence="8">
    <location>
        <begin position="362"/>
        <end position="386"/>
    </location>
</feature>
<feature type="transmembrane region" description="Helical" evidence="8">
    <location>
        <begin position="242"/>
        <end position="262"/>
    </location>
</feature>
<comment type="subcellular location">
    <subcellularLocation>
        <location evidence="1">Membrane</location>
        <topology evidence="1">Multi-pass membrane protein</topology>
    </subcellularLocation>
</comment>
<dbReference type="PANTHER" id="PTHR34093">
    <property type="entry name" value="CHLORIDE CHANNEL CLIC-LIKE PROTEIN 1"/>
    <property type="match status" value="1"/>
</dbReference>
<accession>A0A9W3AH69</accession>